<evidence type="ECO:0000256" key="1">
    <source>
        <dbReference type="SAM" id="Phobius"/>
    </source>
</evidence>
<organism evidence="2 3">
    <name type="scientific">Diploptera punctata</name>
    <name type="common">Pacific beetle cockroach</name>
    <dbReference type="NCBI Taxonomy" id="6984"/>
    <lineage>
        <taxon>Eukaryota</taxon>
        <taxon>Metazoa</taxon>
        <taxon>Ecdysozoa</taxon>
        <taxon>Arthropoda</taxon>
        <taxon>Hexapoda</taxon>
        <taxon>Insecta</taxon>
        <taxon>Pterygota</taxon>
        <taxon>Neoptera</taxon>
        <taxon>Polyneoptera</taxon>
        <taxon>Dictyoptera</taxon>
        <taxon>Blattodea</taxon>
        <taxon>Blaberoidea</taxon>
        <taxon>Blaberidae</taxon>
        <taxon>Diplopterinae</taxon>
        <taxon>Diploptera</taxon>
    </lineage>
</organism>
<evidence type="ECO:0000313" key="2">
    <source>
        <dbReference type="EMBL" id="KAJ9586582.1"/>
    </source>
</evidence>
<evidence type="ECO:0000313" key="3">
    <source>
        <dbReference type="Proteomes" id="UP001233999"/>
    </source>
</evidence>
<name>A0AAD7ZTU2_DIPPU</name>
<gene>
    <name evidence="2" type="ORF">L9F63_028374</name>
</gene>
<keyword evidence="3" id="KW-1185">Reference proteome</keyword>
<comment type="caution">
    <text evidence="2">The sequence shown here is derived from an EMBL/GenBank/DDBJ whole genome shotgun (WGS) entry which is preliminary data.</text>
</comment>
<keyword evidence="1" id="KW-0812">Transmembrane</keyword>
<accession>A0AAD7ZTU2</accession>
<feature type="non-terminal residue" evidence="2">
    <location>
        <position position="1"/>
    </location>
</feature>
<feature type="transmembrane region" description="Helical" evidence="1">
    <location>
        <begin position="69"/>
        <end position="95"/>
    </location>
</feature>
<dbReference type="Proteomes" id="UP001233999">
    <property type="component" value="Unassembled WGS sequence"/>
</dbReference>
<dbReference type="EMBL" id="JASPKZ010006900">
    <property type="protein sequence ID" value="KAJ9586582.1"/>
    <property type="molecule type" value="Genomic_DNA"/>
</dbReference>
<feature type="non-terminal residue" evidence="2">
    <location>
        <position position="129"/>
    </location>
</feature>
<reference evidence="2" key="2">
    <citation type="submission" date="2023-05" db="EMBL/GenBank/DDBJ databases">
        <authorList>
            <person name="Fouks B."/>
        </authorList>
    </citation>
    <scope>NUCLEOTIDE SEQUENCE</scope>
    <source>
        <strain evidence="2">Stay&amp;Tobe</strain>
        <tissue evidence="2">Testes</tissue>
    </source>
</reference>
<keyword evidence="1" id="KW-0472">Membrane</keyword>
<proteinExistence type="predicted"/>
<keyword evidence="1" id="KW-1133">Transmembrane helix</keyword>
<dbReference type="AlphaFoldDB" id="A0AAD7ZTU2"/>
<sequence>AFDLIVHPIYWSYIFDILFHAMYHSFSIKTIAPNICETSLLNLTNLFNVCIHLHNLLYVNNVLLAFKSYLVSILNLYCIGNSFIVLSNIVSSLLLPKGQMIRCHLLTYYVTFYGSSLVLKLPSSLRCLL</sequence>
<reference evidence="2" key="1">
    <citation type="journal article" date="2023" name="IScience">
        <title>Live-bearing cockroach genome reveals convergent evolutionary mechanisms linked to viviparity in insects and beyond.</title>
        <authorList>
            <person name="Fouks B."/>
            <person name="Harrison M.C."/>
            <person name="Mikhailova A.A."/>
            <person name="Marchal E."/>
            <person name="English S."/>
            <person name="Carruthers M."/>
            <person name="Jennings E.C."/>
            <person name="Chiamaka E.L."/>
            <person name="Frigard R.A."/>
            <person name="Pippel M."/>
            <person name="Attardo G.M."/>
            <person name="Benoit J.B."/>
            <person name="Bornberg-Bauer E."/>
            <person name="Tobe S.S."/>
        </authorList>
    </citation>
    <scope>NUCLEOTIDE SEQUENCE</scope>
    <source>
        <strain evidence="2">Stay&amp;Tobe</strain>
    </source>
</reference>
<protein>
    <submittedName>
        <fullName evidence="2">Uncharacterized protein</fullName>
    </submittedName>
</protein>